<dbReference type="AlphaFoldDB" id="A0AAV7N300"/>
<comment type="caution">
    <text evidence="1">The sequence shown here is derived from an EMBL/GenBank/DDBJ whole genome shotgun (WGS) entry which is preliminary data.</text>
</comment>
<dbReference type="EMBL" id="JANPWB010000013">
    <property type="protein sequence ID" value="KAJ1108693.1"/>
    <property type="molecule type" value="Genomic_DNA"/>
</dbReference>
<keyword evidence="2" id="KW-1185">Reference proteome</keyword>
<sequence>MLGPTHSVIDPLSSDLRMLRVTRTGQVAFEALRFHLPCSVLRVTVGADHYGDEISVLQRTISPRRGQVHVRLPRDAESQYESPLIDPVVGPIQPCMCRRRLRPKRK</sequence>
<reference evidence="1" key="1">
    <citation type="journal article" date="2022" name="bioRxiv">
        <title>Sequencing and chromosome-scale assembly of the giantPleurodeles waltlgenome.</title>
        <authorList>
            <person name="Brown T."/>
            <person name="Elewa A."/>
            <person name="Iarovenko S."/>
            <person name="Subramanian E."/>
            <person name="Araus A.J."/>
            <person name="Petzold A."/>
            <person name="Susuki M."/>
            <person name="Suzuki K.-i.T."/>
            <person name="Hayashi T."/>
            <person name="Toyoda A."/>
            <person name="Oliveira C."/>
            <person name="Osipova E."/>
            <person name="Leigh N.D."/>
            <person name="Simon A."/>
            <person name="Yun M.H."/>
        </authorList>
    </citation>
    <scope>NUCLEOTIDE SEQUENCE</scope>
    <source>
        <strain evidence="1">20211129_DDA</strain>
        <tissue evidence="1">Liver</tissue>
    </source>
</reference>
<evidence type="ECO:0000313" key="2">
    <source>
        <dbReference type="Proteomes" id="UP001066276"/>
    </source>
</evidence>
<protein>
    <submittedName>
        <fullName evidence="1">Uncharacterized protein</fullName>
    </submittedName>
</protein>
<organism evidence="1 2">
    <name type="scientific">Pleurodeles waltl</name>
    <name type="common">Iberian ribbed newt</name>
    <dbReference type="NCBI Taxonomy" id="8319"/>
    <lineage>
        <taxon>Eukaryota</taxon>
        <taxon>Metazoa</taxon>
        <taxon>Chordata</taxon>
        <taxon>Craniata</taxon>
        <taxon>Vertebrata</taxon>
        <taxon>Euteleostomi</taxon>
        <taxon>Amphibia</taxon>
        <taxon>Batrachia</taxon>
        <taxon>Caudata</taxon>
        <taxon>Salamandroidea</taxon>
        <taxon>Salamandridae</taxon>
        <taxon>Pleurodelinae</taxon>
        <taxon>Pleurodeles</taxon>
    </lineage>
</organism>
<accession>A0AAV7N300</accession>
<gene>
    <name evidence="1" type="ORF">NDU88_006064</name>
</gene>
<evidence type="ECO:0000313" key="1">
    <source>
        <dbReference type="EMBL" id="KAJ1108693.1"/>
    </source>
</evidence>
<proteinExistence type="predicted"/>
<dbReference type="Proteomes" id="UP001066276">
    <property type="component" value="Chromosome 9"/>
</dbReference>
<name>A0AAV7N300_PLEWA</name>